<evidence type="ECO:0000259" key="8">
    <source>
        <dbReference type="Pfam" id="PF25064"/>
    </source>
</evidence>
<name>A0A2B4SCQ6_STYPI</name>
<dbReference type="InterPro" id="IPR056833">
    <property type="entry name" value="ARM_TT21_N"/>
</dbReference>
<dbReference type="OrthoDB" id="6017543at2759"/>
<dbReference type="InterPro" id="IPR040364">
    <property type="entry name" value="TTC21A/TTC21B"/>
</dbReference>
<dbReference type="Proteomes" id="UP000225706">
    <property type="component" value="Unassembled WGS sequence"/>
</dbReference>
<gene>
    <name evidence="10" type="primary">TTC21B</name>
    <name evidence="10" type="ORF">AWC38_SpisGene8464</name>
</gene>
<dbReference type="SMART" id="SM00028">
    <property type="entry name" value="TPR"/>
    <property type="match status" value="17"/>
</dbReference>
<dbReference type="Pfam" id="PF25058">
    <property type="entry name" value="ARM_TT21"/>
    <property type="match status" value="1"/>
</dbReference>
<keyword evidence="2" id="KW-0677">Repeat</keyword>
<dbReference type="Pfam" id="PF13181">
    <property type="entry name" value="TPR_8"/>
    <property type="match status" value="1"/>
</dbReference>
<feature type="domain" description="Tetratricopeptide repeat protein 21A/21B fifth ARM repeats" evidence="8">
    <location>
        <begin position="956"/>
        <end position="1071"/>
    </location>
</feature>
<dbReference type="Pfam" id="PF25063">
    <property type="entry name" value="ARM_TT21_C"/>
    <property type="match status" value="1"/>
</dbReference>
<dbReference type="Pfam" id="PF25068">
    <property type="entry name" value="ARM_TT21_4th"/>
    <property type="match status" value="1"/>
</dbReference>
<evidence type="ECO:0000259" key="9">
    <source>
        <dbReference type="Pfam" id="PF25068"/>
    </source>
</evidence>
<dbReference type="InterPro" id="IPR056835">
    <property type="entry name" value="ARM_TT21_5th"/>
</dbReference>
<accession>A0A2B4SCQ6</accession>
<evidence type="ECO:0000313" key="10">
    <source>
        <dbReference type="EMBL" id="PFX26879.1"/>
    </source>
</evidence>
<organism evidence="10 11">
    <name type="scientific">Stylophora pistillata</name>
    <name type="common">Smooth cauliflower coral</name>
    <dbReference type="NCBI Taxonomy" id="50429"/>
    <lineage>
        <taxon>Eukaryota</taxon>
        <taxon>Metazoa</taxon>
        <taxon>Cnidaria</taxon>
        <taxon>Anthozoa</taxon>
        <taxon>Hexacorallia</taxon>
        <taxon>Scleractinia</taxon>
        <taxon>Astrocoeniina</taxon>
        <taxon>Pocilloporidae</taxon>
        <taxon>Stylophora</taxon>
    </lineage>
</organism>
<feature type="repeat" description="TPR" evidence="4">
    <location>
        <begin position="955"/>
        <end position="988"/>
    </location>
</feature>
<evidence type="ECO:0000256" key="2">
    <source>
        <dbReference type="ARBA" id="ARBA00022737"/>
    </source>
</evidence>
<keyword evidence="3 4" id="KW-0802">TPR repeat</keyword>
<comment type="similarity">
    <text evidence="1">Belongs to the TTC21 family.</text>
</comment>
<evidence type="ECO:0000256" key="1">
    <source>
        <dbReference type="ARBA" id="ARBA00010935"/>
    </source>
</evidence>
<evidence type="ECO:0000259" key="7">
    <source>
        <dbReference type="Pfam" id="PF25063"/>
    </source>
</evidence>
<dbReference type="InterPro" id="IPR011990">
    <property type="entry name" value="TPR-like_helical_dom_sf"/>
</dbReference>
<dbReference type="EMBL" id="LSMT01000116">
    <property type="protein sequence ID" value="PFX26879.1"/>
    <property type="molecule type" value="Genomic_DNA"/>
</dbReference>
<dbReference type="InterPro" id="IPR056832">
    <property type="entry name" value="ARM_TT21_2nd"/>
</dbReference>
<evidence type="ECO:0000313" key="11">
    <source>
        <dbReference type="Proteomes" id="UP000225706"/>
    </source>
</evidence>
<dbReference type="PANTHER" id="PTHR14699:SF0">
    <property type="entry name" value="TETRATRICOPEPTIDE REPEAT PROTEIN 21 HOMOLOG"/>
    <property type="match status" value="1"/>
</dbReference>
<feature type="domain" description="Tetratricopeptide repeat protein 21A/21B N-terminal ARM repeat" evidence="6">
    <location>
        <begin position="12"/>
        <end position="236"/>
    </location>
</feature>
<dbReference type="GO" id="GO:0005929">
    <property type="term" value="C:cilium"/>
    <property type="evidence" value="ECO:0007669"/>
    <property type="project" value="GOC"/>
</dbReference>
<dbReference type="PROSITE" id="PS50005">
    <property type="entry name" value="TPR"/>
    <property type="match status" value="3"/>
</dbReference>
<dbReference type="FunFam" id="1.25.40.10:FF:000197">
    <property type="entry name" value="Tetratricopeptide repeat domain 21B"/>
    <property type="match status" value="1"/>
</dbReference>
<dbReference type="Gene3D" id="1.25.40.10">
    <property type="entry name" value="Tetratricopeptide repeat domain"/>
    <property type="match status" value="5"/>
</dbReference>
<evidence type="ECO:0000259" key="5">
    <source>
        <dbReference type="Pfam" id="PF25060"/>
    </source>
</evidence>
<feature type="domain" description="Tetratricopeptide repeat protein 21A/21B fourth ARM" evidence="9">
    <location>
        <begin position="761"/>
        <end position="914"/>
    </location>
</feature>
<proteinExistence type="inferred from homology"/>
<dbReference type="SUPFAM" id="SSF48452">
    <property type="entry name" value="TPR-like"/>
    <property type="match status" value="6"/>
</dbReference>
<keyword evidence="11" id="KW-1185">Reference proteome</keyword>
<feature type="domain" description="Tetratricopeptide repeat protein 21A/21B second ARM" evidence="5">
    <location>
        <begin position="274"/>
        <end position="545"/>
    </location>
</feature>
<dbReference type="Pfam" id="PF25064">
    <property type="entry name" value="ARM_TT21_5th"/>
    <property type="match status" value="1"/>
</dbReference>
<evidence type="ECO:0000256" key="3">
    <source>
        <dbReference type="ARBA" id="ARBA00022803"/>
    </source>
</evidence>
<dbReference type="InterPro" id="IPR019734">
    <property type="entry name" value="TPR_rpt"/>
</dbReference>
<reference evidence="11" key="1">
    <citation type="journal article" date="2017" name="bioRxiv">
        <title>Comparative analysis of the genomes of Stylophora pistillata and Acropora digitifera provides evidence for extensive differences between species of corals.</title>
        <authorList>
            <person name="Voolstra C.R."/>
            <person name="Li Y."/>
            <person name="Liew Y.J."/>
            <person name="Baumgarten S."/>
            <person name="Zoccola D."/>
            <person name="Flot J.-F."/>
            <person name="Tambutte S."/>
            <person name="Allemand D."/>
            <person name="Aranda M."/>
        </authorList>
    </citation>
    <scope>NUCLEOTIDE SEQUENCE [LARGE SCALE GENOMIC DNA]</scope>
</reference>
<dbReference type="FunFam" id="1.25.40.10:FF:000245">
    <property type="entry name" value="Tetratricopeptide repeat domain 21B"/>
    <property type="match status" value="1"/>
</dbReference>
<dbReference type="GO" id="GO:0030991">
    <property type="term" value="C:intraciliary transport particle A"/>
    <property type="evidence" value="ECO:0007669"/>
    <property type="project" value="TreeGrafter"/>
</dbReference>
<dbReference type="GO" id="GO:0035721">
    <property type="term" value="P:intraciliary retrograde transport"/>
    <property type="evidence" value="ECO:0007669"/>
    <property type="project" value="TreeGrafter"/>
</dbReference>
<sequence length="1316" mass="149704">MASSDTVTLAYINYYCREKYYRHLQNSCLESLKKYGNDPVLIFWKAFGVLMEERASEAIRELEVVKDKPDVLLCATMALIHAHKKAKLVDREAVQELETKLRQDRQSCGEMALFFGGMFLWHTGRHDKAREYVDRMIKMASNNKEGLLLRGWIDITSGKDSYAKKSIKMFDEILSGSEVVKNLDALLGKAKYLETKNNFSGALELINQAVVGYPDFIPALIEKMKLQLALQDWDQTLETAQRALNSNRNCIEAQRMVVLYTLCRDGKYNEASDRLGELIQMVDRCEPRNSYLYHDLSQAVSRLCGRNDLVLQQTLTLVERAQSLAPNSAEFQTELGNQLILHHRNREAMKAFRTAMKLDETSVPALTGIIKCQLMDGQLEDAEQQLEFLNEIQQSIGKSSELSYLSAVLQRQKNKPVEEVMTLLNEAVDAHFSSLKGLALGVKYFYCLNPDFLLQVINDYLIFAPTEAQSPGQPPPPLLKRCAAVLDPLTKSVPGLLEGLYLMAKVKYLSGETDAAKAMLTHCLDQDPTFSDAHLLMAQIHLLQGNFKLSEQSLEVGLSYNFEVRNHPLYHLIKARVQRKMGHPEESVNTMHAAMNLPGVKKAVPKAQGKKAAITASDRAAVFLELADAHMEAGQLHEATKVMQDALHEFTGTPEEVRIQISNADLVLKNGDTEQALTILRQITPQQSYYIKAKEKMAEIYLHHRKDKRLYASVYRELVDKNPSPHTCLLLGDAYMSIQEPEKAIEVYETALKRNPRDGALASKIGQALVKTHHYGKAINYYEAALKSGQQNFLRYDLAELYLKLKNYEKSDKVIKLALEQEKANDLPSLMEEARLLELQARVYQKLGNAEETLKTLTRAKDVQTRVLRRVGVEQPDAVKAQKLQAAKICAEMAELCTTAREFEKAINFYKEGLTYDETHVPSMLALARLYLTVDDLDSSQQQCVQLLKMDAENDSATVMMADLMFRKNEYDSATFHFQQFLERKPDHYSALARLINLLRRAGKLDDCSKYLEQAESAIPRAAMDSGLNYCKGLFYWYTVSPTAALKHFNLARKDARWGEYAVYNMIEICLNPDNETLGGETFEAVDGDVSSNEKQDSEMMAVRTAEKLLKDFKPKDNPLKYRILENSVLMAFKTKPNVEKALSQFMEIATTEHECVPALLGMATAYMYLKQTPRARNQLKRIAKMNWNSEEAEEFERSWLLLADIYIQSGKFDMAGDLLKKCLQYNKSCCKAWEYMGYIMEKEQAYKDAAKNYENAWIYGNQNNPTIGYRLAFNYLKAKRLVDAIDVCHKVLSHHPNYPKIRKEILDKARAALRA</sequence>
<dbReference type="InterPro" id="IPR056836">
    <property type="entry name" value="ARM_TT21_4th"/>
</dbReference>
<dbReference type="PANTHER" id="PTHR14699">
    <property type="entry name" value="STI2 PROTEIN-RELATED"/>
    <property type="match status" value="1"/>
</dbReference>
<dbReference type="Pfam" id="PF25060">
    <property type="entry name" value="ARM_TT21_2nd"/>
    <property type="match status" value="1"/>
</dbReference>
<dbReference type="Pfam" id="PF25062">
    <property type="entry name" value="ARM_TT21_N"/>
    <property type="match status" value="1"/>
</dbReference>
<dbReference type="GO" id="GO:0061512">
    <property type="term" value="P:protein localization to cilium"/>
    <property type="evidence" value="ECO:0007669"/>
    <property type="project" value="TreeGrafter"/>
</dbReference>
<comment type="caution">
    <text evidence="10">The sequence shown here is derived from an EMBL/GenBank/DDBJ whole genome shotgun (WGS) entry which is preliminary data.</text>
</comment>
<feature type="domain" description="Tetratricopeptide repeat protein 21A/21B C-terminal ARM" evidence="7">
    <location>
        <begin position="1105"/>
        <end position="1311"/>
    </location>
</feature>
<protein>
    <submittedName>
        <fullName evidence="10">Tetratricopeptide repeat protein 21B</fullName>
    </submittedName>
</protein>
<feature type="repeat" description="TPR" evidence="4">
    <location>
        <begin position="329"/>
        <end position="362"/>
    </location>
</feature>
<evidence type="ECO:0000259" key="6">
    <source>
        <dbReference type="Pfam" id="PF25062"/>
    </source>
</evidence>
<dbReference type="InterPro" id="IPR056834">
    <property type="entry name" value="ARM_TT21_C"/>
</dbReference>
<feature type="repeat" description="TPR" evidence="4">
    <location>
        <begin position="725"/>
        <end position="758"/>
    </location>
</feature>
<evidence type="ECO:0000256" key="4">
    <source>
        <dbReference type="PROSITE-ProRule" id="PRU00339"/>
    </source>
</evidence>
<dbReference type="STRING" id="50429.A0A2B4SCQ6"/>
<dbReference type="FunFam" id="1.25.40.10:FF:000219">
    <property type="entry name" value="Tetratricopeptide repeat domain 21B"/>
    <property type="match status" value="1"/>
</dbReference>